<keyword evidence="1" id="KW-0677">Repeat</keyword>
<dbReference type="InterPro" id="IPR019734">
    <property type="entry name" value="TPR_rpt"/>
</dbReference>
<feature type="transmembrane region" description="Helical" evidence="4">
    <location>
        <begin position="84"/>
        <end position="101"/>
    </location>
</feature>
<proteinExistence type="predicted"/>
<keyword evidence="2 3" id="KW-0802">TPR repeat</keyword>
<accession>A0A1G5DZ91</accession>
<evidence type="ECO:0000259" key="5">
    <source>
        <dbReference type="Pfam" id="PF23914"/>
    </source>
</evidence>
<evidence type="ECO:0000256" key="2">
    <source>
        <dbReference type="ARBA" id="ARBA00022803"/>
    </source>
</evidence>
<reference evidence="6 7" key="1">
    <citation type="submission" date="2016-10" db="EMBL/GenBank/DDBJ databases">
        <authorList>
            <person name="Varghese N."/>
            <person name="Submissions S."/>
        </authorList>
    </citation>
    <scope>NUCLEOTIDE SEQUENCE [LARGE SCALE GENOMIC DNA]</scope>
    <source>
        <strain evidence="6 7">DSM 22022</strain>
    </source>
</reference>
<dbReference type="SUPFAM" id="SSF48452">
    <property type="entry name" value="TPR-like"/>
    <property type="match status" value="1"/>
</dbReference>
<feature type="domain" description="Cytochrome c-type biogenesis protein H TPR" evidence="5">
    <location>
        <begin position="133"/>
        <end position="249"/>
    </location>
</feature>
<evidence type="ECO:0000256" key="1">
    <source>
        <dbReference type="ARBA" id="ARBA00022737"/>
    </source>
</evidence>
<feature type="repeat" description="TPR" evidence="3">
    <location>
        <begin position="150"/>
        <end position="183"/>
    </location>
</feature>
<comment type="caution">
    <text evidence="6">The sequence shown here is derived from an EMBL/GenBank/DDBJ whole genome shotgun (WGS) entry which is preliminary data.</text>
</comment>
<evidence type="ECO:0000313" key="6">
    <source>
        <dbReference type="EMBL" id="SCY20133.1"/>
    </source>
</evidence>
<dbReference type="Pfam" id="PF23914">
    <property type="entry name" value="TPR_CcmH_CycH"/>
    <property type="match status" value="1"/>
</dbReference>
<dbReference type="Proteomes" id="UP000199588">
    <property type="component" value="Unassembled WGS sequence"/>
</dbReference>
<keyword evidence="4" id="KW-0472">Membrane</keyword>
<dbReference type="RefSeq" id="WP_090656312.1">
    <property type="nucleotide sequence ID" value="NZ_CP015031.1"/>
</dbReference>
<dbReference type="PANTHER" id="PTHR47870:SF2">
    <property type="entry name" value="FORMATE-DEPENDENT NITRITE REDUCTASE COMPLEX SUBUNIT NRFF"/>
    <property type="match status" value="1"/>
</dbReference>
<dbReference type="PANTHER" id="PTHR47870">
    <property type="entry name" value="CYTOCHROME C-TYPE BIOGENESIS PROTEIN CCMH"/>
    <property type="match status" value="1"/>
</dbReference>
<dbReference type="EMBL" id="FMUQ01000015">
    <property type="protein sequence ID" value="SCY20133.1"/>
    <property type="molecule type" value="Genomic_DNA"/>
</dbReference>
<name>A0A1G5DZ91_9PAST</name>
<feature type="transmembrane region" description="Helical" evidence="4">
    <location>
        <begin position="6"/>
        <end position="23"/>
    </location>
</feature>
<keyword evidence="7" id="KW-1185">Reference proteome</keyword>
<dbReference type="InterPro" id="IPR056413">
    <property type="entry name" value="TPR_CcmH_CycH"/>
</dbReference>
<gene>
    <name evidence="6" type="ORF">SAMN02910354_01830</name>
</gene>
<evidence type="ECO:0000256" key="3">
    <source>
        <dbReference type="PROSITE-ProRule" id="PRU00339"/>
    </source>
</evidence>
<dbReference type="Gene3D" id="1.25.40.10">
    <property type="entry name" value="Tetratricopeptide repeat domain"/>
    <property type="match status" value="1"/>
</dbReference>
<organism evidence="6 7">
    <name type="scientific">Basfia succiniciproducens</name>
    <dbReference type="NCBI Taxonomy" id="653940"/>
    <lineage>
        <taxon>Bacteria</taxon>
        <taxon>Pseudomonadati</taxon>
        <taxon>Pseudomonadota</taxon>
        <taxon>Gammaproteobacteria</taxon>
        <taxon>Pasteurellales</taxon>
        <taxon>Pasteurellaceae</taxon>
        <taxon>Basfia</taxon>
    </lineage>
</organism>
<evidence type="ECO:0000313" key="7">
    <source>
        <dbReference type="Proteomes" id="UP000199588"/>
    </source>
</evidence>
<keyword evidence="4" id="KW-1133">Transmembrane helix</keyword>
<evidence type="ECO:0000256" key="4">
    <source>
        <dbReference type="SAM" id="Phobius"/>
    </source>
</evidence>
<dbReference type="InterPro" id="IPR011990">
    <property type="entry name" value="TPR-like_helical_dom_sf"/>
</dbReference>
<dbReference type="InterPro" id="IPR051263">
    <property type="entry name" value="C-type_cytochrome_biogenesis"/>
</dbReference>
<dbReference type="PROSITE" id="PS50005">
    <property type="entry name" value="TPR"/>
    <property type="match status" value="1"/>
</dbReference>
<sequence>MTQFIIGLIIFAAIGLLLFVFFTKKVSWQQNYRQQQNIALYEQQLQSNPGEELANEFAQRLLMDEQQSEAALTLKSAVGFSRKLSALLWLVLVVMPLLYYFSLNRFDYVRQGEKAFAQQQSRLITASAEDKNIDYVLSIQNKLRKDPNNADDWVELGQAYMLSNDYDNALLAYGNAEKLEGGKPHILGLAATTLYYQAGQKITPQVQHIIDIALAADPKEVSSLSLMASDAFLKNDFPSALQYWQQLLDSGHTGIDRREIIRNMNLATMLQNNRMQQKAN</sequence>
<protein>
    <submittedName>
        <fullName evidence="6">Formate-dependent nitrite reductase complex subunit NrfG</fullName>
    </submittedName>
</protein>
<keyword evidence="4" id="KW-0812">Transmembrane</keyword>